<dbReference type="SUPFAM" id="SSF53474">
    <property type="entry name" value="alpha/beta-Hydrolases"/>
    <property type="match status" value="1"/>
</dbReference>
<accession>A0A380C6G6</accession>
<dbReference type="AlphaFoldDB" id="A0A380C6G6"/>
<evidence type="ECO:0000313" key="2">
    <source>
        <dbReference type="Proteomes" id="UP000254069"/>
    </source>
</evidence>
<dbReference type="RefSeq" id="WP_107111835.1">
    <property type="nucleotide sequence ID" value="NZ_AP024612.1"/>
</dbReference>
<proteinExistence type="predicted"/>
<dbReference type="InterPro" id="IPR029058">
    <property type="entry name" value="AB_hydrolase_fold"/>
</dbReference>
<evidence type="ECO:0008006" key="3">
    <source>
        <dbReference type="Google" id="ProtNLM"/>
    </source>
</evidence>
<sequence>MSCNADCKCRKGIVALVFVPGIMGTRLMNKKSGDSVWDPAAGGKFSGPSSTAMELKAEREAELAAAQADDDDGFFEGIGKWFNRKWIGIKEKGRGIAETGRKYRTKAAAWPRIKDLIFAGPVQRKALLVNGKTKKKGDPIIDRDDHLLVEDPGTDKYFRVYTSVPKSQMELKKRRGWGEVLWDSYGPLLRYLESKEPLFKRLYPGLQFPVFAVGYNWMRSNEYAGKRLKDKLEEFRTQLLKEDKEGDNLGLTKDDIKFVVISHSMGGYASRAGFILSGLESQVEAVIHGAMPTHGSPSTYFQFRCGAVGHGALGQVVKMVLGKNAADTTAILGFCQGGLELMPNKLYVDAANKGEWLFVNKDPAKQPDKRELLQIGYGSGIYDFYRRFDTWYSLVQPPLLAPELANPTDEQLEKHKNAFLNRITKCETFHDKLAANFHKTTTLLYSNNPDTKAFDTCEWQLQNGLTPGLETAAVERWQVIGDENHGWLSVKGEVKLLSSSELAEHERKLKSWMEQNRYGHQYAHTPPRAQSTSFRLGSETAKGDGTVHEGAGKYPKGVQTIGLVATQDHQGFFNCPDVRDLMVGVLQSWLPDIHQKFKG</sequence>
<evidence type="ECO:0000313" key="1">
    <source>
        <dbReference type="EMBL" id="SUJ12644.1"/>
    </source>
</evidence>
<dbReference type="Gene3D" id="3.40.50.1820">
    <property type="entry name" value="alpha/beta hydrolase"/>
    <property type="match status" value="1"/>
</dbReference>
<gene>
    <name evidence="1" type="ORF">NCTC10738_04440</name>
</gene>
<protein>
    <recommendedName>
        <fullName evidence="3">Alpha/beta hydrolase</fullName>
    </recommendedName>
</protein>
<organism evidence="1 2">
    <name type="scientific">Shewanella algae</name>
    <dbReference type="NCBI Taxonomy" id="38313"/>
    <lineage>
        <taxon>Bacteria</taxon>
        <taxon>Pseudomonadati</taxon>
        <taxon>Pseudomonadota</taxon>
        <taxon>Gammaproteobacteria</taxon>
        <taxon>Alteromonadales</taxon>
        <taxon>Shewanellaceae</taxon>
        <taxon>Shewanella</taxon>
    </lineage>
</organism>
<keyword evidence="2" id="KW-1185">Reference proteome</keyword>
<dbReference type="EMBL" id="UGYO01000002">
    <property type="protein sequence ID" value="SUJ12644.1"/>
    <property type="molecule type" value="Genomic_DNA"/>
</dbReference>
<dbReference type="Proteomes" id="UP000254069">
    <property type="component" value="Unassembled WGS sequence"/>
</dbReference>
<name>A0A380C6G6_9GAMM</name>
<reference evidence="1 2" key="1">
    <citation type="submission" date="2018-06" db="EMBL/GenBank/DDBJ databases">
        <authorList>
            <consortium name="Pathogen Informatics"/>
            <person name="Doyle S."/>
        </authorList>
    </citation>
    <scope>NUCLEOTIDE SEQUENCE [LARGE SCALE GENOMIC DNA]</scope>
    <source>
        <strain evidence="1 2">NCTC10738</strain>
    </source>
</reference>